<evidence type="ECO:0000256" key="4">
    <source>
        <dbReference type="ARBA" id="ARBA00022989"/>
    </source>
</evidence>
<gene>
    <name evidence="11" type="ORF">scyTo_0013626</name>
</gene>
<feature type="domain" description="Ig-like" evidence="10">
    <location>
        <begin position="136"/>
        <end position="245"/>
    </location>
</feature>
<keyword evidence="4" id="KW-1133">Transmembrane helix</keyword>
<dbReference type="EMBL" id="BFAA01007049">
    <property type="protein sequence ID" value="GCB66869.1"/>
    <property type="molecule type" value="Genomic_DNA"/>
</dbReference>
<dbReference type="InterPro" id="IPR007110">
    <property type="entry name" value="Ig-like_dom"/>
</dbReference>
<keyword evidence="5" id="KW-0472">Membrane</keyword>
<dbReference type="OrthoDB" id="10010939at2759"/>
<evidence type="ECO:0000256" key="2">
    <source>
        <dbReference type="ARBA" id="ARBA00022692"/>
    </source>
</evidence>
<keyword evidence="3" id="KW-0677">Repeat</keyword>
<dbReference type="SUPFAM" id="SSF48726">
    <property type="entry name" value="Immunoglobulin"/>
    <property type="match status" value="3"/>
</dbReference>
<dbReference type="STRING" id="75743.A0A401P172"/>
<dbReference type="Pfam" id="PF08205">
    <property type="entry name" value="C2-set_2"/>
    <property type="match status" value="1"/>
</dbReference>
<keyword evidence="12" id="KW-1185">Reference proteome</keyword>
<evidence type="ECO:0000256" key="9">
    <source>
        <dbReference type="SAM" id="SignalP"/>
    </source>
</evidence>
<dbReference type="InterPro" id="IPR013162">
    <property type="entry name" value="CD80_C2-set"/>
</dbReference>
<evidence type="ECO:0000256" key="7">
    <source>
        <dbReference type="ARBA" id="ARBA00023180"/>
    </source>
</evidence>
<feature type="signal peptide" evidence="9">
    <location>
        <begin position="1"/>
        <end position="19"/>
    </location>
</feature>
<evidence type="ECO:0000313" key="11">
    <source>
        <dbReference type="EMBL" id="GCB66869.1"/>
    </source>
</evidence>
<dbReference type="AlphaFoldDB" id="A0A401P172"/>
<accession>A0A401P172</accession>
<organism evidence="11 12">
    <name type="scientific">Scyliorhinus torazame</name>
    <name type="common">Cloudy catshark</name>
    <name type="synonym">Catulus torazame</name>
    <dbReference type="NCBI Taxonomy" id="75743"/>
    <lineage>
        <taxon>Eukaryota</taxon>
        <taxon>Metazoa</taxon>
        <taxon>Chordata</taxon>
        <taxon>Craniata</taxon>
        <taxon>Vertebrata</taxon>
        <taxon>Chondrichthyes</taxon>
        <taxon>Elasmobranchii</taxon>
        <taxon>Galeomorphii</taxon>
        <taxon>Galeoidea</taxon>
        <taxon>Carcharhiniformes</taxon>
        <taxon>Scyliorhinidae</taxon>
        <taxon>Scyliorhinus</taxon>
    </lineage>
</organism>
<dbReference type="InterPro" id="IPR036179">
    <property type="entry name" value="Ig-like_dom_sf"/>
</dbReference>
<comment type="caution">
    <text evidence="11">The sequence shown here is derived from an EMBL/GenBank/DDBJ whole genome shotgun (WGS) entry which is preliminary data.</text>
</comment>
<proteinExistence type="predicted"/>
<dbReference type="OMA" id="PCTHTIS"/>
<feature type="chain" id="PRO_5019453855" description="Ig-like domain-containing protein" evidence="9">
    <location>
        <begin position="20"/>
        <end position="289"/>
    </location>
</feature>
<dbReference type="Gene3D" id="2.60.40.10">
    <property type="entry name" value="Immunoglobulins"/>
    <property type="match status" value="2"/>
</dbReference>
<keyword evidence="7" id="KW-0325">Glycoprotein</keyword>
<dbReference type="SMART" id="SM00409">
    <property type="entry name" value="IG"/>
    <property type="match status" value="1"/>
</dbReference>
<keyword evidence="9" id="KW-0732">Signal</keyword>
<comment type="subcellular location">
    <subcellularLocation>
        <location evidence="1">Membrane</location>
        <topology evidence="1">Single-pass type I membrane protein</topology>
    </subcellularLocation>
</comment>
<evidence type="ECO:0000256" key="5">
    <source>
        <dbReference type="ARBA" id="ARBA00023136"/>
    </source>
</evidence>
<evidence type="ECO:0000256" key="3">
    <source>
        <dbReference type="ARBA" id="ARBA00022737"/>
    </source>
</evidence>
<dbReference type="PROSITE" id="PS50835">
    <property type="entry name" value="IG_LIKE"/>
    <property type="match status" value="2"/>
</dbReference>
<dbReference type="PANTHER" id="PTHR11973">
    <property type="entry name" value="CELL SURFACE GLYCOPROTEIN MUC18-RELATED"/>
    <property type="match status" value="1"/>
</dbReference>
<dbReference type="InterPro" id="IPR013106">
    <property type="entry name" value="Ig_V-set"/>
</dbReference>
<dbReference type="Proteomes" id="UP000288216">
    <property type="component" value="Unassembled WGS sequence"/>
</dbReference>
<feature type="non-terminal residue" evidence="11">
    <location>
        <position position="289"/>
    </location>
</feature>
<dbReference type="GO" id="GO:0005055">
    <property type="term" value="F:laminin receptor activity"/>
    <property type="evidence" value="ECO:0007669"/>
    <property type="project" value="TreeGrafter"/>
</dbReference>
<keyword evidence="6" id="KW-1015">Disulfide bond</keyword>
<name>A0A401P172_SCYTO</name>
<feature type="domain" description="Ig-like" evidence="10">
    <location>
        <begin position="34"/>
        <end position="128"/>
    </location>
</feature>
<sequence length="289" mass="32242">MDSLGATLFFVIAVLGALGSVEVSVPEQLGAEVGQPVKIPCTHTISGSKSNVMVEWFVINKQGERKRIAYKDVTSSVTDPGTGYSERVSMDSDDTLLISKAELMDERVFLCQVIAGAAGSQEGKTELKLYDAPEPPEVDYKQTIQSVTEQHPSEIGTCTSRNGYPAPMIAWYKDDVLLPSITTRNEEIYMVPRVVKEASGLYTVTNKLYSKLSKVDKDSMYHCQVRYQMMNEKKHTLDSEKFQITLHYHTEVVTFNVTADAIIKEGDDVRLHCSADGFPQPDYTFYKLV</sequence>
<reference evidence="11 12" key="1">
    <citation type="journal article" date="2018" name="Nat. Ecol. Evol.">
        <title>Shark genomes provide insights into elasmobranch evolution and the origin of vertebrates.</title>
        <authorList>
            <person name="Hara Y"/>
            <person name="Yamaguchi K"/>
            <person name="Onimaru K"/>
            <person name="Kadota M"/>
            <person name="Koyanagi M"/>
            <person name="Keeley SD"/>
            <person name="Tatsumi K"/>
            <person name="Tanaka K"/>
            <person name="Motone F"/>
            <person name="Kageyama Y"/>
            <person name="Nozu R"/>
            <person name="Adachi N"/>
            <person name="Nishimura O"/>
            <person name="Nakagawa R"/>
            <person name="Tanegashima C"/>
            <person name="Kiyatake I"/>
            <person name="Matsumoto R"/>
            <person name="Murakumo K"/>
            <person name="Nishida K"/>
            <person name="Terakita A"/>
            <person name="Kuratani S"/>
            <person name="Sato K"/>
            <person name="Hyodo S Kuraku.S."/>
        </authorList>
    </citation>
    <scope>NUCLEOTIDE SEQUENCE [LARGE SCALE GENOMIC DNA]</scope>
</reference>
<dbReference type="InterPro" id="IPR013783">
    <property type="entry name" value="Ig-like_fold"/>
</dbReference>
<dbReference type="InterPro" id="IPR051116">
    <property type="entry name" value="Surface_Rcpt/Adhesion_Mol"/>
</dbReference>
<evidence type="ECO:0000256" key="8">
    <source>
        <dbReference type="ARBA" id="ARBA00023319"/>
    </source>
</evidence>
<dbReference type="PANTHER" id="PTHR11973:SF18">
    <property type="entry name" value="CELL SURFACE GLYCOPROTEIN MUC18"/>
    <property type="match status" value="1"/>
</dbReference>
<evidence type="ECO:0000256" key="1">
    <source>
        <dbReference type="ARBA" id="ARBA00004479"/>
    </source>
</evidence>
<keyword evidence="2" id="KW-0812">Transmembrane</keyword>
<keyword evidence="8" id="KW-0393">Immunoglobulin domain</keyword>
<evidence type="ECO:0000313" key="12">
    <source>
        <dbReference type="Proteomes" id="UP000288216"/>
    </source>
</evidence>
<evidence type="ECO:0000259" key="10">
    <source>
        <dbReference type="PROSITE" id="PS50835"/>
    </source>
</evidence>
<dbReference type="Pfam" id="PF07686">
    <property type="entry name" value="V-set"/>
    <property type="match status" value="1"/>
</dbReference>
<protein>
    <recommendedName>
        <fullName evidence="10">Ig-like domain-containing protein</fullName>
    </recommendedName>
</protein>
<evidence type="ECO:0000256" key="6">
    <source>
        <dbReference type="ARBA" id="ARBA00023157"/>
    </source>
</evidence>
<dbReference type="GO" id="GO:0005886">
    <property type="term" value="C:plasma membrane"/>
    <property type="evidence" value="ECO:0007669"/>
    <property type="project" value="TreeGrafter"/>
</dbReference>
<dbReference type="InterPro" id="IPR003599">
    <property type="entry name" value="Ig_sub"/>
</dbReference>